<dbReference type="SUPFAM" id="SSF159894">
    <property type="entry name" value="YgaC/TfoX-N like"/>
    <property type="match status" value="1"/>
</dbReference>
<keyword evidence="3" id="KW-1185">Reference proteome</keyword>
<comment type="caution">
    <text evidence="2">The sequence shown here is derived from an EMBL/GenBank/DDBJ whole genome shotgun (WGS) entry which is preliminary data.</text>
</comment>
<reference evidence="2" key="1">
    <citation type="submission" date="2023-07" db="EMBL/GenBank/DDBJ databases">
        <authorList>
            <person name="Kim M.K."/>
        </authorList>
    </citation>
    <scope>NUCLEOTIDE SEQUENCE</scope>
    <source>
        <strain evidence="2">CA1-15</strain>
    </source>
</reference>
<sequence>MAYDAGLADWVSEACEPLGTITRKRLFGGATVYADGVAFAILAFDALWLKADAQSDAAWDAIAAPRFTVERDGGKVQSINYRRAPDEVYDDADALREWATLAIAAGRRAPVKKVKPKKP</sequence>
<evidence type="ECO:0000259" key="1">
    <source>
        <dbReference type="Pfam" id="PF04993"/>
    </source>
</evidence>
<dbReference type="Gene3D" id="3.30.1460.30">
    <property type="entry name" value="YgaC/TfoX-N like chaperone"/>
    <property type="match status" value="1"/>
</dbReference>
<dbReference type="EMBL" id="JAUQSZ010000012">
    <property type="protein sequence ID" value="MDO7843939.1"/>
    <property type="molecule type" value="Genomic_DNA"/>
</dbReference>
<name>A0ABT9A283_9SPHN</name>
<accession>A0ABT9A283</accession>
<organism evidence="2 3">
    <name type="scientific">Sphingomonas immobilis</name>
    <dbReference type="NCBI Taxonomy" id="3063997"/>
    <lineage>
        <taxon>Bacteria</taxon>
        <taxon>Pseudomonadati</taxon>
        <taxon>Pseudomonadota</taxon>
        <taxon>Alphaproteobacteria</taxon>
        <taxon>Sphingomonadales</taxon>
        <taxon>Sphingomonadaceae</taxon>
        <taxon>Sphingomonas</taxon>
    </lineage>
</organism>
<feature type="domain" description="TfoX N-terminal" evidence="1">
    <location>
        <begin position="14"/>
        <end position="105"/>
    </location>
</feature>
<dbReference type="InterPro" id="IPR007076">
    <property type="entry name" value="TfoX_N"/>
</dbReference>
<dbReference type="Pfam" id="PF04993">
    <property type="entry name" value="TfoX_N"/>
    <property type="match status" value="1"/>
</dbReference>
<evidence type="ECO:0000313" key="3">
    <source>
        <dbReference type="Proteomes" id="UP001176468"/>
    </source>
</evidence>
<dbReference type="RefSeq" id="WP_304562392.1">
    <property type="nucleotide sequence ID" value="NZ_JAUQSZ010000012.1"/>
</dbReference>
<dbReference type="Proteomes" id="UP001176468">
    <property type="component" value="Unassembled WGS sequence"/>
</dbReference>
<protein>
    <submittedName>
        <fullName evidence="2">TfoX/Sxy family protein</fullName>
    </submittedName>
</protein>
<proteinExistence type="predicted"/>
<evidence type="ECO:0000313" key="2">
    <source>
        <dbReference type="EMBL" id="MDO7843939.1"/>
    </source>
</evidence>
<gene>
    <name evidence="2" type="ORF">Q5H94_16545</name>
</gene>